<dbReference type="OrthoDB" id="435881at2759"/>
<evidence type="ECO:0000256" key="3">
    <source>
        <dbReference type="ARBA" id="ARBA00005862"/>
    </source>
</evidence>
<dbReference type="OMA" id="IWFRHGL"/>
<comment type="similarity">
    <text evidence="3">Belongs to the DNA photolyase class-1 family.</text>
</comment>
<dbReference type="RefSeq" id="XP_013384754.1">
    <property type="nucleotide sequence ID" value="XM_013529300.1"/>
</dbReference>
<dbReference type="Gene3D" id="1.10.579.10">
    <property type="entry name" value="DNA Cyclobutane Dipyrimidine Photolyase, subunit A, domain 3"/>
    <property type="match status" value="1"/>
</dbReference>
<dbReference type="AlphaFoldDB" id="A0A1S3HIC9"/>
<organism evidence="13 15">
    <name type="scientific">Lingula anatina</name>
    <name type="common">Brachiopod</name>
    <name type="synonym">Lingula unguis</name>
    <dbReference type="NCBI Taxonomy" id="7574"/>
    <lineage>
        <taxon>Eukaryota</taxon>
        <taxon>Metazoa</taxon>
        <taxon>Spiralia</taxon>
        <taxon>Lophotrochozoa</taxon>
        <taxon>Brachiopoda</taxon>
        <taxon>Linguliformea</taxon>
        <taxon>Lingulata</taxon>
        <taxon>Lingulida</taxon>
        <taxon>Linguloidea</taxon>
        <taxon>Lingulidae</taxon>
        <taxon>Lingula</taxon>
    </lineage>
</organism>
<dbReference type="Pfam" id="PF03441">
    <property type="entry name" value="FAD_binding_7"/>
    <property type="match status" value="1"/>
</dbReference>
<dbReference type="PANTHER" id="PTHR11455:SF17">
    <property type="entry name" value="CRYPTOCHROME-1"/>
    <property type="match status" value="1"/>
</dbReference>
<feature type="domain" description="Photolyase/cryptochrome alpha/beta" evidence="12">
    <location>
        <begin position="9"/>
        <end position="138"/>
    </location>
</feature>
<keyword evidence="7" id="KW-0547">Nucleotide-binding</keyword>
<keyword evidence="5" id="KW-0963">Cytoplasm</keyword>
<dbReference type="InterPro" id="IPR002081">
    <property type="entry name" value="Cryptochrome/DNA_photolyase_1"/>
</dbReference>
<dbReference type="GO" id="GO:0071949">
    <property type="term" value="F:FAD binding"/>
    <property type="evidence" value="ECO:0007669"/>
    <property type="project" value="TreeGrafter"/>
</dbReference>
<dbReference type="GO" id="GO:0005634">
    <property type="term" value="C:nucleus"/>
    <property type="evidence" value="ECO:0007669"/>
    <property type="project" value="UniProtKB-SubCell"/>
</dbReference>
<dbReference type="GO" id="GO:0045892">
    <property type="term" value="P:negative regulation of DNA-templated transcription"/>
    <property type="evidence" value="ECO:0007669"/>
    <property type="project" value="TreeGrafter"/>
</dbReference>
<dbReference type="InterPro" id="IPR036134">
    <property type="entry name" value="Crypto/Photolyase_FAD-like_sf"/>
</dbReference>
<dbReference type="Gene3D" id="1.25.40.80">
    <property type="match status" value="1"/>
</dbReference>
<feature type="binding site" evidence="11">
    <location>
        <position position="239"/>
    </location>
    <ligand>
        <name>FAD</name>
        <dbReference type="ChEBI" id="CHEBI:57692"/>
    </ligand>
</feature>
<evidence type="ECO:0000313" key="15">
    <source>
        <dbReference type="RefSeq" id="XP_013384754.1"/>
    </source>
</evidence>
<dbReference type="RefSeq" id="XP_013384752.1">
    <property type="nucleotide sequence ID" value="XM_013529298.1"/>
</dbReference>
<dbReference type="STRING" id="7574.A0A1S3HIC9"/>
<gene>
    <name evidence="14 15" type="primary">LOC106154805</name>
</gene>
<evidence type="ECO:0000313" key="14">
    <source>
        <dbReference type="RefSeq" id="XP_013384752.1"/>
    </source>
</evidence>
<dbReference type="InterPro" id="IPR006050">
    <property type="entry name" value="DNA_photolyase_N"/>
</dbReference>
<dbReference type="Gene3D" id="3.40.50.620">
    <property type="entry name" value="HUPs"/>
    <property type="match status" value="1"/>
</dbReference>
<keyword evidence="6 11" id="KW-0285">Flavoprotein</keyword>
<dbReference type="GO" id="GO:0043153">
    <property type="term" value="P:entrainment of circadian clock by photoperiod"/>
    <property type="evidence" value="ECO:0007669"/>
    <property type="project" value="TreeGrafter"/>
</dbReference>
<name>A0A1S3HIC9_LINAN</name>
<evidence type="ECO:0000256" key="6">
    <source>
        <dbReference type="ARBA" id="ARBA00022630"/>
    </source>
</evidence>
<dbReference type="GO" id="GO:0003677">
    <property type="term" value="F:DNA binding"/>
    <property type="evidence" value="ECO:0007669"/>
    <property type="project" value="TreeGrafter"/>
</dbReference>
<evidence type="ECO:0000256" key="11">
    <source>
        <dbReference type="PIRSR" id="PIRSR602081-1"/>
    </source>
</evidence>
<dbReference type="InterPro" id="IPR036155">
    <property type="entry name" value="Crypto/Photolyase_N_sf"/>
</dbReference>
<comment type="subcellular location">
    <subcellularLocation>
        <location evidence="2">Cytoplasm</location>
        <location evidence="2">Perinuclear region</location>
    </subcellularLocation>
    <subcellularLocation>
        <location evidence="1">Nucleus</location>
    </subcellularLocation>
</comment>
<dbReference type="SUPFAM" id="SSF52425">
    <property type="entry name" value="Cryptochrome/photolyase, N-terminal domain"/>
    <property type="match status" value="1"/>
</dbReference>
<dbReference type="KEGG" id="lak:106154805"/>
<accession>A0A1S3HIC9</accession>
<evidence type="ECO:0000259" key="12">
    <source>
        <dbReference type="PROSITE" id="PS51645"/>
    </source>
</evidence>
<dbReference type="InterPro" id="IPR014729">
    <property type="entry name" value="Rossmann-like_a/b/a_fold"/>
</dbReference>
<comment type="cofactor">
    <cofactor evidence="11">
        <name>FAD</name>
        <dbReference type="ChEBI" id="CHEBI:57692"/>
    </cofactor>
    <text evidence="11">Binds 1 FAD per subunit.</text>
</comment>
<dbReference type="PANTHER" id="PTHR11455">
    <property type="entry name" value="CRYPTOCHROME"/>
    <property type="match status" value="1"/>
</dbReference>
<evidence type="ECO:0000256" key="1">
    <source>
        <dbReference type="ARBA" id="ARBA00004123"/>
    </source>
</evidence>
<evidence type="ECO:0000256" key="9">
    <source>
        <dbReference type="ARBA" id="ARBA00023170"/>
    </source>
</evidence>
<dbReference type="PRINTS" id="PR00147">
    <property type="entry name" value="DNAPHOTLYASE"/>
</dbReference>
<evidence type="ECO:0000256" key="10">
    <source>
        <dbReference type="ARBA" id="ARBA00023242"/>
    </source>
</evidence>
<evidence type="ECO:0000313" key="13">
    <source>
        <dbReference type="Proteomes" id="UP000085678"/>
    </source>
</evidence>
<dbReference type="Proteomes" id="UP000085678">
    <property type="component" value="Unplaced"/>
</dbReference>
<evidence type="ECO:0000256" key="8">
    <source>
        <dbReference type="ARBA" id="ARBA00022827"/>
    </source>
</evidence>
<keyword evidence="10" id="KW-0539">Nucleus</keyword>
<dbReference type="GeneID" id="106154805"/>
<dbReference type="Pfam" id="PF00875">
    <property type="entry name" value="DNA_photolyase"/>
    <property type="match status" value="1"/>
</dbReference>
<dbReference type="GO" id="GO:0032922">
    <property type="term" value="P:circadian regulation of gene expression"/>
    <property type="evidence" value="ECO:0007669"/>
    <property type="project" value="TreeGrafter"/>
</dbReference>
<dbReference type="GO" id="GO:0048471">
    <property type="term" value="C:perinuclear region of cytoplasm"/>
    <property type="evidence" value="ECO:0007669"/>
    <property type="project" value="UniProtKB-SubCell"/>
</dbReference>
<keyword evidence="9" id="KW-0675">Receptor</keyword>
<dbReference type="InterPro" id="IPR005101">
    <property type="entry name" value="Cryptochr/Photolyase_FAD-bd"/>
</dbReference>
<sequence>MGKQDKKEGVSIHWFRHGLRFHDNASLQEALKDVKECYLIFIFDGSVAGTDTAGYNRWRFLLECLEDLDNQLKELGGRLYTFQGDPVEILQKLFDEWGVTKLTFEQDPEPPWQKRDIAVKKLCREKNIECIEKVSHTLYNPQDILKANGGSPPLTYAMFCEVCKTLPAPERPQPVPSFSGVSLPVANDFSKFELPTLNDFGITPECSEQKKKKTPPYLGGESRGLDLLELRRMQEKTSYKAGFILPHYVNPDLSGPPLSMSPHLRFGCVSVRRFYYTILDTFREVYKDHEQSNELLTAQLMWREYFYVMSVNNSNFTKMVNNPICLQIDFNWDHEVVRKWEKGQTGYPWIDACMRQLVQEGWLHQVGRHAVSVFLTRGDAWQHWEMGLQVFFKYLLDADWSVCAGNWMWVSSSAFEKCLDCPKCFHPVRYGQRMDPVGDYVRRYVPELSQFPLRYLFHPWRAPLEVQKKAGCIIGKDYPAPIVNHAEAAMKNGERMSLVREKYAKLPDIPHVKPSNDEEVWRIAWLPRNLTSVPCVSSDKCDALDIDNLDGLSM</sequence>
<evidence type="ECO:0000256" key="2">
    <source>
        <dbReference type="ARBA" id="ARBA00004556"/>
    </source>
</evidence>
<keyword evidence="8 11" id="KW-0274">FAD</keyword>
<evidence type="ECO:0000256" key="5">
    <source>
        <dbReference type="ARBA" id="ARBA00022490"/>
    </source>
</evidence>
<evidence type="ECO:0000256" key="4">
    <source>
        <dbReference type="ARBA" id="ARBA00021159"/>
    </source>
</evidence>
<proteinExistence type="inferred from homology"/>
<feature type="binding site" evidence="11">
    <location>
        <begin position="397"/>
        <end position="399"/>
    </location>
    <ligand>
        <name>FAD</name>
        <dbReference type="ChEBI" id="CHEBI:57692"/>
    </ligand>
</feature>
<protein>
    <recommendedName>
        <fullName evidence="4">Cryptochrome-1</fullName>
    </recommendedName>
</protein>
<dbReference type="SUPFAM" id="SSF48173">
    <property type="entry name" value="Cryptochrome/photolyase FAD-binding domain"/>
    <property type="match status" value="1"/>
</dbReference>
<reference evidence="14 15" key="1">
    <citation type="submission" date="2025-04" db="UniProtKB">
        <authorList>
            <consortium name="RefSeq"/>
        </authorList>
    </citation>
    <scope>IDENTIFICATION</scope>
    <source>
        <tissue evidence="14 15">Gonads</tissue>
    </source>
</reference>
<feature type="binding site" evidence="11">
    <location>
        <begin position="299"/>
        <end position="306"/>
    </location>
    <ligand>
        <name>FAD</name>
        <dbReference type="ChEBI" id="CHEBI:57692"/>
    </ligand>
</feature>
<keyword evidence="13" id="KW-1185">Reference proteome</keyword>
<dbReference type="PROSITE" id="PS51645">
    <property type="entry name" value="PHR_CRY_ALPHA_BETA"/>
    <property type="match status" value="1"/>
</dbReference>
<evidence type="ECO:0000256" key="7">
    <source>
        <dbReference type="ARBA" id="ARBA00022741"/>
    </source>
</evidence>